<feature type="transmembrane region" description="Helical" evidence="10">
    <location>
        <begin position="69"/>
        <end position="87"/>
    </location>
</feature>
<dbReference type="GO" id="GO:0006654">
    <property type="term" value="P:phosphatidic acid biosynthetic process"/>
    <property type="evidence" value="ECO:0007669"/>
    <property type="project" value="TreeGrafter"/>
</dbReference>
<dbReference type="PATRIC" id="fig|1579979.3.peg.1470"/>
<dbReference type="UniPathway" id="UPA00557">
    <property type="reaction ID" value="UER00613"/>
</dbReference>
<dbReference type="SMART" id="SM00563">
    <property type="entry name" value="PlsC"/>
    <property type="match status" value="1"/>
</dbReference>
<accession>A0A0K0XW13</accession>
<comment type="similarity">
    <text evidence="4 9">Belongs to the 1-acyl-sn-glycerol-3-phosphate acyltransferase family.</text>
</comment>
<comment type="pathway">
    <text evidence="3">Lipid metabolism.</text>
</comment>
<evidence type="ECO:0000256" key="2">
    <source>
        <dbReference type="ARBA" id="ARBA00004728"/>
    </source>
</evidence>
<keyword evidence="13" id="KW-1185">Reference proteome</keyword>
<dbReference type="PANTHER" id="PTHR10434:SF66">
    <property type="entry name" value="PHOSPHOLIPID_GLYCEROL ACYLTRANSFERASE DOMAIN-CONTAINING PROTEIN"/>
    <property type="match status" value="1"/>
</dbReference>
<evidence type="ECO:0000256" key="6">
    <source>
        <dbReference type="ARBA" id="ARBA00016139"/>
    </source>
</evidence>
<dbReference type="NCBIfam" id="TIGR00530">
    <property type="entry name" value="AGP_acyltrn"/>
    <property type="match status" value="1"/>
</dbReference>
<feature type="transmembrane region" description="Helical" evidence="10">
    <location>
        <begin position="34"/>
        <end position="62"/>
    </location>
</feature>
<organism evidence="12 13">
    <name type="scientific">Wenzhouxiangella marina</name>
    <dbReference type="NCBI Taxonomy" id="1579979"/>
    <lineage>
        <taxon>Bacteria</taxon>
        <taxon>Pseudomonadati</taxon>
        <taxon>Pseudomonadota</taxon>
        <taxon>Gammaproteobacteria</taxon>
        <taxon>Chromatiales</taxon>
        <taxon>Wenzhouxiangellaceae</taxon>
        <taxon>Wenzhouxiangella</taxon>
    </lineage>
</organism>
<keyword evidence="10" id="KW-0472">Membrane</keyword>
<dbReference type="STRING" id="1579979.WM2015_1434"/>
<dbReference type="GO" id="GO:0016024">
    <property type="term" value="P:CDP-diacylglycerol biosynthetic process"/>
    <property type="evidence" value="ECO:0007669"/>
    <property type="project" value="UniProtKB-UniPathway"/>
</dbReference>
<dbReference type="InterPro" id="IPR004552">
    <property type="entry name" value="AGP_acyltrans"/>
</dbReference>
<evidence type="ECO:0000256" key="10">
    <source>
        <dbReference type="SAM" id="Phobius"/>
    </source>
</evidence>
<dbReference type="KEGG" id="wma:WM2015_1434"/>
<comment type="domain">
    <text evidence="9">The HXXXXD motif is essential for acyltransferase activity and may constitute the binding site for the phosphate moiety of the glycerol-3-phosphate.</text>
</comment>
<dbReference type="Proteomes" id="UP000066624">
    <property type="component" value="Chromosome"/>
</dbReference>
<gene>
    <name evidence="12" type="ORF">WM2015_1434</name>
</gene>
<keyword evidence="9" id="KW-1208">Phospholipid metabolism</keyword>
<evidence type="ECO:0000256" key="4">
    <source>
        <dbReference type="ARBA" id="ARBA00008655"/>
    </source>
</evidence>
<keyword evidence="9" id="KW-0444">Lipid biosynthesis</keyword>
<evidence type="ECO:0000256" key="3">
    <source>
        <dbReference type="ARBA" id="ARBA00005189"/>
    </source>
</evidence>
<keyword evidence="10" id="KW-1133">Transmembrane helix</keyword>
<evidence type="ECO:0000256" key="5">
    <source>
        <dbReference type="ARBA" id="ARBA00013211"/>
    </source>
</evidence>
<dbReference type="Pfam" id="PF01553">
    <property type="entry name" value="Acyltransferase"/>
    <property type="match status" value="1"/>
</dbReference>
<dbReference type="SUPFAM" id="SSF69593">
    <property type="entry name" value="Glycerol-3-phosphate (1)-acyltransferase"/>
    <property type="match status" value="1"/>
</dbReference>
<protein>
    <recommendedName>
        <fullName evidence="6 9">1-acyl-sn-glycerol-3-phosphate acyltransferase</fullName>
        <ecNumber evidence="5 9">2.3.1.51</ecNumber>
    </recommendedName>
</protein>
<dbReference type="CDD" id="cd07989">
    <property type="entry name" value="LPLAT_AGPAT-like"/>
    <property type="match status" value="1"/>
</dbReference>
<dbReference type="PANTHER" id="PTHR10434">
    <property type="entry name" value="1-ACYL-SN-GLYCEROL-3-PHOSPHATE ACYLTRANSFERASE"/>
    <property type="match status" value="1"/>
</dbReference>
<evidence type="ECO:0000256" key="7">
    <source>
        <dbReference type="ARBA" id="ARBA00022679"/>
    </source>
</evidence>
<reference evidence="12 13" key="1">
    <citation type="submission" date="2015-07" db="EMBL/GenBank/DDBJ databases">
        <authorList>
            <person name="Noorani M."/>
        </authorList>
    </citation>
    <scope>NUCLEOTIDE SEQUENCE [LARGE SCALE GENOMIC DNA]</scope>
    <source>
        <strain evidence="12 13">KCTC 42284</strain>
    </source>
</reference>
<sequence>MGTGAPGRVPLFVYDTSMSESVRSFSPMMALYPLWQWLVFVPVAVLATLVGASLAVPTALLVSPRLANIYIAVPWCHVLAFFAPVRVDVEGLEHVDRDQSYVVVANHQSQFDIPVIYGFCGLDLRWVMKAELGKVPFIAQGCQAIGHIFVDRSDPDQARSAINRAVGRLKQGTGILFFAEGTRSRSGQLLAFKKGAFRVAIDQQMPILPMTVVGTRDVMPADSIRIRPGRTRLVIHPPIETEGMGIEDLRALRDRVRTTIGSALEPLDGP</sequence>
<dbReference type="InterPro" id="IPR002123">
    <property type="entry name" value="Plipid/glycerol_acylTrfase"/>
</dbReference>
<evidence type="ECO:0000256" key="1">
    <source>
        <dbReference type="ARBA" id="ARBA00001141"/>
    </source>
</evidence>
<keyword evidence="9" id="KW-0443">Lipid metabolism</keyword>
<evidence type="ECO:0000313" key="13">
    <source>
        <dbReference type="Proteomes" id="UP000066624"/>
    </source>
</evidence>
<dbReference type="AlphaFoldDB" id="A0A0K0XW13"/>
<evidence type="ECO:0000256" key="8">
    <source>
        <dbReference type="ARBA" id="ARBA00023315"/>
    </source>
</evidence>
<feature type="domain" description="Phospholipid/glycerol acyltransferase" evidence="11">
    <location>
        <begin position="101"/>
        <end position="215"/>
    </location>
</feature>
<dbReference type="GO" id="GO:0003841">
    <property type="term" value="F:1-acylglycerol-3-phosphate O-acyltransferase activity"/>
    <property type="evidence" value="ECO:0007669"/>
    <property type="project" value="UniProtKB-UniRule"/>
</dbReference>
<dbReference type="OrthoDB" id="9812274at2"/>
<keyword evidence="7 9" id="KW-0808">Transferase</keyword>
<evidence type="ECO:0000313" key="12">
    <source>
        <dbReference type="EMBL" id="AKS41806.1"/>
    </source>
</evidence>
<dbReference type="GO" id="GO:0016020">
    <property type="term" value="C:membrane"/>
    <property type="evidence" value="ECO:0007669"/>
    <property type="project" value="InterPro"/>
</dbReference>
<proteinExistence type="inferred from homology"/>
<evidence type="ECO:0000259" key="11">
    <source>
        <dbReference type="SMART" id="SM00563"/>
    </source>
</evidence>
<keyword evidence="9" id="KW-0594">Phospholipid biosynthesis</keyword>
<comment type="pathway">
    <text evidence="2">Phospholipid metabolism; CDP-diacylglycerol biosynthesis; CDP-diacylglycerol from sn-glycerol 3-phosphate: step 2/3.</text>
</comment>
<name>A0A0K0XW13_9GAMM</name>
<evidence type="ECO:0000256" key="9">
    <source>
        <dbReference type="RuleBase" id="RU361267"/>
    </source>
</evidence>
<dbReference type="EMBL" id="CP012154">
    <property type="protein sequence ID" value="AKS41806.1"/>
    <property type="molecule type" value="Genomic_DNA"/>
</dbReference>
<dbReference type="EC" id="2.3.1.51" evidence="5 9"/>
<keyword evidence="10" id="KW-0812">Transmembrane</keyword>
<keyword evidence="8 9" id="KW-0012">Acyltransferase</keyword>
<comment type="catalytic activity">
    <reaction evidence="1 9">
        <text>a 1-acyl-sn-glycero-3-phosphate + an acyl-CoA = a 1,2-diacyl-sn-glycero-3-phosphate + CoA</text>
        <dbReference type="Rhea" id="RHEA:19709"/>
        <dbReference type="ChEBI" id="CHEBI:57287"/>
        <dbReference type="ChEBI" id="CHEBI:57970"/>
        <dbReference type="ChEBI" id="CHEBI:58342"/>
        <dbReference type="ChEBI" id="CHEBI:58608"/>
        <dbReference type="EC" id="2.3.1.51"/>
    </reaction>
</comment>